<dbReference type="PANTHER" id="PTHR42920">
    <property type="entry name" value="OS03G0707200 PROTEIN-RELATED"/>
    <property type="match status" value="1"/>
</dbReference>
<comment type="subcellular location">
    <subcellularLocation>
        <location evidence="1">Cell membrane</location>
        <topology evidence="1">Multi-pass membrane protein</topology>
    </subcellularLocation>
</comment>
<dbReference type="Pfam" id="PF00892">
    <property type="entry name" value="EamA"/>
    <property type="match status" value="2"/>
</dbReference>
<evidence type="ECO:0000256" key="6">
    <source>
        <dbReference type="SAM" id="Phobius"/>
    </source>
</evidence>
<evidence type="ECO:0000256" key="1">
    <source>
        <dbReference type="ARBA" id="ARBA00004651"/>
    </source>
</evidence>
<protein>
    <submittedName>
        <fullName evidence="8">DMT family transporter</fullName>
    </submittedName>
</protein>
<feature type="transmembrane region" description="Helical" evidence="6">
    <location>
        <begin position="136"/>
        <end position="152"/>
    </location>
</feature>
<keyword evidence="5 6" id="KW-0472">Membrane</keyword>
<name>A0ABS8NEL6_9BACT</name>
<feature type="transmembrane region" description="Helical" evidence="6">
    <location>
        <begin position="24"/>
        <end position="47"/>
    </location>
</feature>
<sequence length="327" mass="35450">MSSPTVPNEASPVTRPTGTSKLSWGVTLAIVGTFLFALKSIFIKLAFAAGADATLLLTLRMLMALPFYVAVFATLMRRRNNSLPNSVPSDQAPKSGLPIPIMVRALSLGFLGYYLASYLDLSGLQYISAQLERLTLFTYPAMVAALAWMFLGETLNRRILAAIGLSYAGVWLMYGQESQFTTDGNTAWGVFLVFAAALSYSFYVLFAKPVMQQIGSREFTSLAMIGSTAFALIHFFWFRSASDLFAVQPVVYAYGLILAFVCTVIPSFMINEAILTIGATRTTVIGSVGPVLTMLLAILILHEPSSWQHFAGMGIAIVGVSLVAKTR</sequence>
<feature type="domain" description="EamA" evidence="7">
    <location>
        <begin position="24"/>
        <end position="174"/>
    </location>
</feature>
<accession>A0ABS8NEL6</accession>
<feature type="domain" description="EamA" evidence="7">
    <location>
        <begin position="188"/>
        <end position="323"/>
    </location>
</feature>
<evidence type="ECO:0000256" key="4">
    <source>
        <dbReference type="ARBA" id="ARBA00022989"/>
    </source>
</evidence>
<evidence type="ECO:0000259" key="7">
    <source>
        <dbReference type="Pfam" id="PF00892"/>
    </source>
</evidence>
<gene>
    <name evidence="8" type="ORF">LOC71_06780</name>
</gene>
<evidence type="ECO:0000256" key="3">
    <source>
        <dbReference type="ARBA" id="ARBA00022692"/>
    </source>
</evidence>
<proteinExistence type="predicted"/>
<feature type="transmembrane region" description="Helical" evidence="6">
    <location>
        <begin position="187"/>
        <end position="207"/>
    </location>
</feature>
<dbReference type="PANTHER" id="PTHR42920:SF5">
    <property type="entry name" value="EAMA DOMAIN-CONTAINING PROTEIN"/>
    <property type="match status" value="1"/>
</dbReference>
<evidence type="ECO:0000256" key="2">
    <source>
        <dbReference type="ARBA" id="ARBA00022475"/>
    </source>
</evidence>
<feature type="transmembrane region" description="Helical" evidence="6">
    <location>
        <begin position="53"/>
        <end position="76"/>
    </location>
</feature>
<keyword evidence="9" id="KW-1185">Reference proteome</keyword>
<keyword evidence="4 6" id="KW-1133">Transmembrane helix</keyword>
<keyword evidence="2" id="KW-1003">Cell membrane</keyword>
<feature type="transmembrane region" description="Helical" evidence="6">
    <location>
        <begin position="159"/>
        <end position="175"/>
    </location>
</feature>
<evidence type="ECO:0000313" key="9">
    <source>
        <dbReference type="Proteomes" id="UP001430306"/>
    </source>
</evidence>
<organism evidence="8 9">
    <name type="scientific">Rhodopirellula halodulae</name>
    <dbReference type="NCBI Taxonomy" id="2894198"/>
    <lineage>
        <taxon>Bacteria</taxon>
        <taxon>Pseudomonadati</taxon>
        <taxon>Planctomycetota</taxon>
        <taxon>Planctomycetia</taxon>
        <taxon>Pirellulales</taxon>
        <taxon>Pirellulaceae</taxon>
        <taxon>Rhodopirellula</taxon>
    </lineage>
</organism>
<feature type="transmembrane region" description="Helical" evidence="6">
    <location>
        <begin position="250"/>
        <end position="270"/>
    </location>
</feature>
<feature type="transmembrane region" description="Helical" evidence="6">
    <location>
        <begin position="97"/>
        <end position="116"/>
    </location>
</feature>
<feature type="transmembrane region" description="Helical" evidence="6">
    <location>
        <begin position="219"/>
        <end position="238"/>
    </location>
</feature>
<dbReference type="InterPro" id="IPR037185">
    <property type="entry name" value="EmrE-like"/>
</dbReference>
<evidence type="ECO:0000313" key="8">
    <source>
        <dbReference type="EMBL" id="MCC9641973.1"/>
    </source>
</evidence>
<dbReference type="SUPFAM" id="SSF103481">
    <property type="entry name" value="Multidrug resistance efflux transporter EmrE"/>
    <property type="match status" value="2"/>
</dbReference>
<keyword evidence="3 6" id="KW-0812">Transmembrane</keyword>
<feature type="transmembrane region" description="Helical" evidence="6">
    <location>
        <begin position="307"/>
        <end position="324"/>
    </location>
</feature>
<reference evidence="8" key="1">
    <citation type="submission" date="2021-11" db="EMBL/GenBank/DDBJ databases">
        <title>Genome sequence.</title>
        <authorList>
            <person name="Sun Q."/>
        </authorList>
    </citation>
    <scope>NUCLEOTIDE SEQUENCE</scope>
    <source>
        <strain evidence="8">JC740</strain>
    </source>
</reference>
<dbReference type="Proteomes" id="UP001430306">
    <property type="component" value="Unassembled WGS sequence"/>
</dbReference>
<evidence type="ECO:0000256" key="5">
    <source>
        <dbReference type="ARBA" id="ARBA00023136"/>
    </source>
</evidence>
<feature type="transmembrane region" description="Helical" evidence="6">
    <location>
        <begin position="282"/>
        <end position="301"/>
    </location>
</feature>
<dbReference type="EMBL" id="JAJKFW010000014">
    <property type="protein sequence ID" value="MCC9641973.1"/>
    <property type="molecule type" value="Genomic_DNA"/>
</dbReference>
<dbReference type="InterPro" id="IPR051258">
    <property type="entry name" value="Diverse_Substrate_Transporter"/>
</dbReference>
<dbReference type="InterPro" id="IPR000620">
    <property type="entry name" value="EamA_dom"/>
</dbReference>
<comment type="caution">
    <text evidence="8">The sequence shown here is derived from an EMBL/GenBank/DDBJ whole genome shotgun (WGS) entry which is preliminary data.</text>
</comment>